<dbReference type="AlphaFoldDB" id="A0ABD0LJC3"/>
<name>A0ABD0LJC3_9CAEN</name>
<sequence>MCVRRRLQYTPGVRCKMPSPSGAKGIRWHDRKKRVRRRLQYVCSMRGKCLDPPVQKARDGMIQAEMCTQAFAVDRWLEVQNSQTTLCKRPEMV</sequence>
<protein>
    <submittedName>
        <fullName evidence="1">Uncharacterized protein</fullName>
    </submittedName>
</protein>
<evidence type="ECO:0000313" key="1">
    <source>
        <dbReference type="EMBL" id="KAK7499619.1"/>
    </source>
</evidence>
<keyword evidence="2" id="KW-1185">Reference proteome</keyword>
<comment type="caution">
    <text evidence="1">The sequence shown here is derived from an EMBL/GenBank/DDBJ whole genome shotgun (WGS) entry which is preliminary data.</text>
</comment>
<proteinExistence type="predicted"/>
<reference evidence="1 2" key="1">
    <citation type="journal article" date="2023" name="Sci. Data">
        <title>Genome assembly of the Korean intertidal mud-creeper Batillaria attramentaria.</title>
        <authorList>
            <person name="Patra A.K."/>
            <person name="Ho P.T."/>
            <person name="Jun S."/>
            <person name="Lee S.J."/>
            <person name="Kim Y."/>
            <person name="Won Y.J."/>
        </authorList>
    </citation>
    <scope>NUCLEOTIDE SEQUENCE [LARGE SCALE GENOMIC DNA]</scope>
    <source>
        <strain evidence="1">Wonlab-2016</strain>
    </source>
</reference>
<accession>A0ABD0LJC3</accession>
<dbReference type="EMBL" id="JACVVK020000043">
    <property type="protein sequence ID" value="KAK7499619.1"/>
    <property type="molecule type" value="Genomic_DNA"/>
</dbReference>
<organism evidence="1 2">
    <name type="scientific">Batillaria attramentaria</name>
    <dbReference type="NCBI Taxonomy" id="370345"/>
    <lineage>
        <taxon>Eukaryota</taxon>
        <taxon>Metazoa</taxon>
        <taxon>Spiralia</taxon>
        <taxon>Lophotrochozoa</taxon>
        <taxon>Mollusca</taxon>
        <taxon>Gastropoda</taxon>
        <taxon>Caenogastropoda</taxon>
        <taxon>Sorbeoconcha</taxon>
        <taxon>Cerithioidea</taxon>
        <taxon>Batillariidae</taxon>
        <taxon>Batillaria</taxon>
    </lineage>
</organism>
<evidence type="ECO:0000313" key="2">
    <source>
        <dbReference type="Proteomes" id="UP001519460"/>
    </source>
</evidence>
<dbReference type="Proteomes" id="UP001519460">
    <property type="component" value="Unassembled WGS sequence"/>
</dbReference>
<gene>
    <name evidence="1" type="ORF">BaRGS_00009271</name>
</gene>